<comment type="caution">
    <text evidence="2">The sequence shown here is derived from an EMBL/GenBank/DDBJ whole genome shotgun (WGS) entry which is preliminary data.</text>
</comment>
<sequence>MEYADGAFKDFMKTDEFKQLSQDQINKFFIQMVKGVQSLHKLGLFHRDLKPENFVYINKPNKQKIIKLIDFGQTRNTEISDVLKTNQVGTPQYQAPEIFTGQYDNEIDIWSLGLIWWEMLTNELFLKSIKEKKFLYSNQQNIDSKIDTCKSIQRKENNLLKKILNLEAQKEFNQKKFSKLIINLIQNPFKQFNIKTDTEQQFKSVKGEKILCIKQKILKLMIFWLLKNTNKSIKMNTKQFKQLIKRIAVIQLEQQKYFKN</sequence>
<dbReference type="InterPro" id="IPR000719">
    <property type="entry name" value="Prot_kinase_dom"/>
</dbReference>
<name>A0A8S1QC16_9CILI</name>
<feature type="domain" description="Protein kinase" evidence="1">
    <location>
        <begin position="1"/>
        <end position="190"/>
    </location>
</feature>
<evidence type="ECO:0000313" key="3">
    <source>
        <dbReference type="Proteomes" id="UP000692954"/>
    </source>
</evidence>
<protein>
    <recommendedName>
        <fullName evidence="1">Protein kinase domain-containing protein</fullName>
    </recommendedName>
</protein>
<organism evidence="2 3">
    <name type="scientific">Paramecium sonneborni</name>
    <dbReference type="NCBI Taxonomy" id="65129"/>
    <lineage>
        <taxon>Eukaryota</taxon>
        <taxon>Sar</taxon>
        <taxon>Alveolata</taxon>
        <taxon>Ciliophora</taxon>
        <taxon>Intramacronucleata</taxon>
        <taxon>Oligohymenophorea</taxon>
        <taxon>Peniculida</taxon>
        <taxon>Parameciidae</taxon>
        <taxon>Paramecium</taxon>
    </lineage>
</organism>
<dbReference type="PROSITE" id="PS00108">
    <property type="entry name" value="PROTEIN_KINASE_ST"/>
    <property type="match status" value="1"/>
</dbReference>
<dbReference type="GO" id="GO:0005524">
    <property type="term" value="F:ATP binding"/>
    <property type="evidence" value="ECO:0007669"/>
    <property type="project" value="InterPro"/>
</dbReference>
<dbReference type="PANTHER" id="PTHR44167">
    <property type="entry name" value="OVARIAN-SPECIFIC SERINE/THREONINE-PROTEIN KINASE LOK-RELATED"/>
    <property type="match status" value="1"/>
</dbReference>
<accession>A0A8S1QC16</accession>
<evidence type="ECO:0000313" key="2">
    <source>
        <dbReference type="EMBL" id="CAD8112391.1"/>
    </source>
</evidence>
<dbReference type="InterPro" id="IPR008271">
    <property type="entry name" value="Ser/Thr_kinase_AS"/>
</dbReference>
<dbReference type="AlphaFoldDB" id="A0A8S1QC16"/>
<dbReference type="Pfam" id="PF00069">
    <property type="entry name" value="Pkinase"/>
    <property type="match status" value="1"/>
</dbReference>
<evidence type="ECO:0000259" key="1">
    <source>
        <dbReference type="PROSITE" id="PS50011"/>
    </source>
</evidence>
<dbReference type="GO" id="GO:0005737">
    <property type="term" value="C:cytoplasm"/>
    <property type="evidence" value="ECO:0007669"/>
    <property type="project" value="TreeGrafter"/>
</dbReference>
<dbReference type="PANTHER" id="PTHR44167:SF24">
    <property type="entry name" value="SERINE_THREONINE-PROTEIN KINASE CHK2"/>
    <property type="match status" value="1"/>
</dbReference>
<dbReference type="EMBL" id="CAJJDN010000100">
    <property type="protein sequence ID" value="CAD8112391.1"/>
    <property type="molecule type" value="Genomic_DNA"/>
</dbReference>
<dbReference type="GO" id="GO:0044773">
    <property type="term" value="P:mitotic DNA damage checkpoint signaling"/>
    <property type="evidence" value="ECO:0007669"/>
    <property type="project" value="TreeGrafter"/>
</dbReference>
<reference evidence="2" key="1">
    <citation type="submission" date="2021-01" db="EMBL/GenBank/DDBJ databases">
        <authorList>
            <consortium name="Genoscope - CEA"/>
            <person name="William W."/>
        </authorList>
    </citation>
    <scope>NUCLEOTIDE SEQUENCE</scope>
</reference>
<dbReference type="GO" id="GO:0004674">
    <property type="term" value="F:protein serine/threonine kinase activity"/>
    <property type="evidence" value="ECO:0007669"/>
    <property type="project" value="TreeGrafter"/>
</dbReference>
<keyword evidence="3" id="KW-1185">Reference proteome</keyword>
<dbReference type="SMART" id="SM00220">
    <property type="entry name" value="S_TKc"/>
    <property type="match status" value="1"/>
</dbReference>
<dbReference type="PROSITE" id="PS50011">
    <property type="entry name" value="PROTEIN_KINASE_DOM"/>
    <property type="match status" value="1"/>
</dbReference>
<gene>
    <name evidence="2" type="ORF">PSON_ATCC_30995.1.T1000182</name>
</gene>
<dbReference type="OrthoDB" id="248923at2759"/>
<dbReference type="GO" id="GO:0005634">
    <property type="term" value="C:nucleus"/>
    <property type="evidence" value="ECO:0007669"/>
    <property type="project" value="TreeGrafter"/>
</dbReference>
<dbReference type="Proteomes" id="UP000692954">
    <property type="component" value="Unassembled WGS sequence"/>
</dbReference>
<proteinExistence type="predicted"/>